<sequence>KKERNVSAAAVSNPTTTLLPPHTGTVTAEHFFLAESSLSTGPLSRVAKIRRELP</sequence>
<evidence type="ECO:0000256" key="1">
    <source>
        <dbReference type="SAM" id="MobiDB-lite"/>
    </source>
</evidence>
<feature type="region of interest" description="Disordered" evidence="1">
    <location>
        <begin position="1"/>
        <end position="22"/>
    </location>
</feature>
<evidence type="ECO:0000313" key="3">
    <source>
        <dbReference type="Proteomes" id="UP000265520"/>
    </source>
</evidence>
<feature type="non-terminal residue" evidence="2">
    <location>
        <position position="1"/>
    </location>
</feature>
<dbReference type="Proteomes" id="UP000265520">
    <property type="component" value="Unassembled WGS sequence"/>
</dbReference>
<dbReference type="AlphaFoldDB" id="A0A392S5I8"/>
<accession>A0A392S5I8</accession>
<keyword evidence="3" id="KW-1185">Reference proteome</keyword>
<protein>
    <submittedName>
        <fullName evidence="2">Uncharacterized protein</fullName>
    </submittedName>
</protein>
<proteinExistence type="predicted"/>
<reference evidence="2 3" key="1">
    <citation type="journal article" date="2018" name="Front. Plant Sci.">
        <title>Red Clover (Trifolium pratense) and Zigzag Clover (T. medium) - A Picture of Genomic Similarities and Differences.</title>
        <authorList>
            <person name="Dluhosova J."/>
            <person name="Istvanek J."/>
            <person name="Nedelnik J."/>
            <person name="Repkova J."/>
        </authorList>
    </citation>
    <scope>NUCLEOTIDE SEQUENCE [LARGE SCALE GENOMIC DNA]</scope>
    <source>
        <strain evidence="3">cv. 10/8</strain>
        <tissue evidence="2">Leaf</tissue>
    </source>
</reference>
<evidence type="ECO:0000313" key="2">
    <source>
        <dbReference type="EMBL" id="MCI44088.1"/>
    </source>
</evidence>
<dbReference type="EMBL" id="LXQA010325974">
    <property type="protein sequence ID" value="MCI44088.1"/>
    <property type="molecule type" value="Genomic_DNA"/>
</dbReference>
<name>A0A392S5I8_9FABA</name>
<organism evidence="2 3">
    <name type="scientific">Trifolium medium</name>
    <dbReference type="NCBI Taxonomy" id="97028"/>
    <lineage>
        <taxon>Eukaryota</taxon>
        <taxon>Viridiplantae</taxon>
        <taxon>Streptophyta</taxon>
        <taxon>Embryophyta</taxon>
        <taxon>Tracheophyta</taxon>
        <taxon>Spermatophyta</taxon>
        <taxon>Magnoliopsida</taxon>
        <taxon>eudicotyledons</taxon>
        <taxon>Gunneridae</taxon>
        <taxon>Pentapetalae</taxon>
        <taxon>rosids</taxon>
        <taxon>fabids</taxon>
        <taxon>Fabales</taxon>
        <taxon>Fabaceae</taxon>
        <taxon>Papilionoideae</taxon>
        <taxon>50 kb inversion clade</taxon>
        <taxon>NPAAA clade</taxon>
        <taxon>Hologalegina</taxon>
        <taxon>IRL clade</taxon>
        <taxon>Trifolieae</taxon>
        <taxon>Trifolium</taxon>
    </lineage>
</organism>
<comment type="caution">
    <text evidence="2">The sequence shown here is derived from an EMBL/GenBank/DDBJ whole genome shotgun (WGS) entry which is preliminary data.</text>
</comment>